<dbReference type="PANTHER" id="PTHR35610:SF7">
    <property type="entry name" value="3-ISOPROPYLMALATE DEHYDRATASE"/>
    <property type="match status" value="1"/>
</dbReference>
<dbReference type="Pfam" id="PF09754">
    <property type="entry name" value="PAC2"/>
    <property type="match status" value="1"/>
</dbReference>
<sequence>MYSAPEGSDMGPLTWHNRPELRKPALVCAFEGWNDAAGSATSAVEFLAGQWGAEPLATIDRGEFIDFQTTRPVVKLTEGRTREIEWPQIELFSASLAAADRDVVFLSGVEPNLRWRTFCETVVSAARELGVELVVTLGALLASVPHTRPVPITGIAGDPELVERLGFSETRYEGPTGITGVLHDTCVRAELVSASLWAPVPHYVAAVPSPKAALALVRRLGDLLEVVLDVAELEEASTEYERRLDEAVRGEPEVRALVERLEEQADEEDALPGDLPSGDSIANEFQRFLRQRGRQEG</sequence>
<dbReference type="InterPro" id="IPR008492">
    <property type="entry name" value="Rv2714-like"/>
</dbReference>
<dbReference type="PIRSF" id="PIRSF028754">
    <property type="entry name" value="UCP028754"/>
    <property type="match status" value="1"/>
</dbReference>
<dbReference type="InterPro" id="IPR038389">
    <property type="entry name" value="PSMG2_sf"/>
</dbReference>
<evidence type="ECO:0008006" key="3">
    <source>
        <dbReference type="Google" id="ProtNLM"/>
    </source>
</evidence>
<reference evidence="2" key="1">
    <citation type="journal article" date="2015" name="Nature">
        <title>Complex archaea that bridge the gap between prokaryotes and eukaryotes.</title>
        <authorList>
            <person name="Spang A."/>
            <person name="Saw J.H."/>
            <person name="Jorgensen S.L."/>
            <person name="Zaremba-Niedzwiedzka K."/>
            <person name="Martijn J."/>
            <person name="Lind A.E."/>
            <person name="van Eijk R."/>
            <person name="Schleper C."/>
            <person name="Guy L."/>
            <person name="Ettema T.J."/>
        </authorList>
    </citation>
    <scope>NUCLEOTIDE SEQUENCE</scope>
</reference>
<dbReference type="EMBL" id="LAZR01057681">
    <property type="protein sequence ID" value="KKK71553.1"/>
    <property type="molecule type" value="Genomic_DNA"/>
</dbReference>
<name>A0A0F8XRH9_9ZZZZ</name>
<dbReference type="PANTHER" id="PTHR35610">
    <property type="entry name" value="3-ISOPROPYLMALATE DEHYDRATASE-RELATED"/>
    <property type="match status" value="1"/>
</dbReference>
<evidence type="ECO:0000256" key="1">
    <source>
        <dbReference type="SAM" id="MobiDB-lite"/>
    </source>
</evidence>
<dbReference type="AlphaFoldDB" id="A0A0F8XRH9"/>
<evidence type="ECO:0000313" key="2">
    <source>
        <dbReference type="EMBL" id="KKK71553.1"/>
    </source>
</evidence>
<dbReference type="SUPFAM" id="SSF159659">
    <property type="entry name" value="Cgl1923-like"/>
    <property type="match status" value="1"/>
</dbReference>
<comment type="caution">
    <text evidence="2">The sequence shown here is derived from an EMBL/GenBank/DDBJ whole genome shotgun (WGS) entry which is preliminary data.</text>
</comment>
<organism evidence="2">
    <name type="scientific">marine sediment metagenome</name>
    <dbReference type="NCBI Taxonomy" id="412755"/>
    <lineage>
        <taxon>unclassified sequences</taxon>
        <taxon>metagenomes</taxon>
        <taxon>ecological metagenomes</taxon>
    </lineage>
</organism>
<gene>
    <name evidence="2" type="ORF">LCGC14_2912770</name>
</gene>
<dbReference type="Gene3D" id="3.40.50.10900">
    <property type="entry name" value="PAC-like subunit"/>
    <property type="match status" value="1"/>
</dbReference>
<feature type="region of interest" description="Disordered" evidence="1">
    <location>
        <begin position="260"/>
        <end position="280"/>
    </location>
</feature>
<protein>
    <recommendedName>
        <fullName evidence="3">PAC2 family protein</fullName>
    </recommendedName>
</protein>
<dbReference type="InterPro" id="IPR019151">
    <property type="entry name" value="Proteasome_assmbl_chaperone_2"/>
</dbReference>
<proteinExistence type="predicted"/>
<accession>A0A0F8XRH9</accession>